<dbReference type="Gene3D" id="2.40.50.140">
    <property type="entry name" value="Nucleic acid-binding proteins"/>
    <property type="match status" value="2"/>
</dbReference>
<dbReference type="OrthoDB" id="9791685at2"/>
<protein>
    <submittedName>
        <fullName evidence="3">DNA-binding protein</fullName>
    </submittedName>
</protein>
<comment type="caution">
    <text evidence="3">The sequence shown here is derived from an EMBL/GenBank/DDBJ whole genome shotgun (WGS) entry which is preliminary data.</text>
</comment>
<dbReference type="InterPro" id="IPR002059">
    <property type="entry name" value="CSP_DNA-bd"/>
</dbReference>
<dbReference type="AlphaFoldDB" id="A0A2B8BEP8"/>
<evidence type="ECO:0000256" key="1">
    <source>
        <dbReference type="SAM" id="MobiDB-lite"/>
    </source>
</evidence>
<dbReference type="PRINTS" id="PR00050">
    <property type="entry name" value="COLDSHOCK"/>
</dbReference>
<dbReference type="GO" id="GO:0005829">
    <property type="term" value="C:cytosol"/>
    <property type="evidence" value="ECO:0007669"/>
    <property type="project" value="UniProtKB-ARBA"/>
</dbReference>
<feature type="domain" description="CSD" evidence="2">
    <location>
        <begin position="8"/>
        <end position="75"/>
    </location>
</feature>
<dbReference type="InterPro" id="IPR011129">
    <property type="entry name" value="CSD"/>
</dbReference>
<dbReference type="PROSITE" id="PS51857">
    <property type="entry name" value="CSD_2"/>
    <property type="match status" value="1"/>
</dbReference>
<dbReference type="InterPro" id="IPR012340">
    <property type="entry name" value="NA-bd_OB-fold"/>
</dbReference>
<dbReference type="EMBL" id="PDKW01000042">
    <property type="protein sequence ID" value="PGH56028.1"/>
    <property type="molecule type" value="Genomic_DNA"/>
</dbReference>
<dbReference type="PANTHER" id="PTHR11544">
    <property type="entry name" value="COLD SHOCK DOMAIN CONTAINING PROTEINS"/>
    <property type="match status" value="1"/>
</dbReference>
<reference evidence="4" key="1">
    <citation type="submission" date="2017-10" db="EMBL/GenBank/DDBJ databases">
        <authorList>
            <person name="Kravchenko I.K."/>
            <person name="Grouzdev D.S."/>
        </authorList>
    </citation>
    <scope>NUCLEOTIDE SEQUENCE [LARGE SCALE GENOMIC DNA]</scope>
    <source>
        <strain evidence="4">B2</strain>
    </source>
</reference>
<dbReference type="SMART" id="SM00357">
    <property type="entry name" value="CSP"/>
    <property type="match status" value="1"/>
</dbReference>
<gene>
    <name evidence="3" type="ORF">CRT60_19530</name>
</gene>
<evidence type="ECO:0000313" key="4">
    <source>
        <dbReference type="Proteomes" id="UP000225379"/>
    </source>
</evidence>
<evidence type="ECO:0000313" key="3">
    <source>
        <dbReference type="EMBL" id="PGH56028.1"/>
    </source>
</evidence>
<feature type="compositionally biased region" description="Basic and acidic residues" evidence="1">
    <location>
        <begin position="132"/>
        <end position="141"/>
    </location>
</feature>
<dbReference type="Pfam" id="PF00313">
    <property type="entry name" value="CSD"/>
    <property type="match status" value="1"/>
</dbReference>
<dbReference type="SUPFAM" id="SSF50249">
    <property type="entry name" value="Nucleic acid-binding proteins"/>
    <property type="match status" value="2"/>
</dbReference>
<evidence type="ECO:0000259" key="2">
    <source>
        <dbReference type="PROSITE" id="PS51857"/>
    </source>
</evidence>
<proteinExistence type="predicted"/>
<organism evidence="3 4">
    <name type="scientific">Azospirillum palustre</name>
    <dbReference type="NCBI Taxonomy" id="2044885"/>
    <lineage>
        <taxon>Bacteria</taxon>
        <taxon>Pseudomonadati</taxon>
        <taxon>Pseudomonadota</taxon>
        <taxon>Alphaproteobacteria</taxon>
        <taxon>Rhodospirillales</taxon>
        <taxon>Azospirillaceae</taxon>
        <taxon>Azospirillum</taxon>
    </lineage>
</organism>
<name>A0A2B8BEP8_9PROT</name>
<accession>A0A2B8BEP8</accession>
<keyword evidence="3" id="KW-0238">DNA-binding</keyword>
<feature type="compositionally biased region" description="Low complexity" evidence="1">
    <location>
        <begin position="101"/>
        <end position="120"/>
    </location>
</feature>
<dbReference type="Proteomes" id="UP000225379">
    <property type="component" value="Unassembled WGS sequence"/>
</dbReference>
<keyword evidence="4" id="KW-1185">Reference proteome</keyword>
<dbReference type="CDD" id="cd04458">
    <property type="entry name" value="CSP_CDS"/>
    <property type="match status" value="1"/>
</dbReference>
<sequence>MKNVTATNVTATVKWFKPEKGFGFVRLADGSGEAFLHASVLAAASLPNPVEGTTVVCDLAQGAKGPQVVAIHSATPPETPPAPRARNQRPPRGSASASQSMGQPMGQPAGQAAGQGPQPEDGGEGFARPPKPPRERRERQSEPAGPATMAYGTVRWYNLDSQSGLIEPWEDGATVYFDRATLRQSGLDIVADGEDVRYLAVGSDDAPVAQRVELI</sequence>
<dbReference type="GO" id="GO:0003677">
    <property type="term" value="F:DNA binding"/>
    <property type="evidence" value="ECO:0007669"/>
    <property type="project" value="UniProtKB-KW"/>
</dbReference>
<feature type="region of interest" description="Disordered" evidence="1">
    <location>
        <begin position="72"/>
        <end position="149"/>
    </location>
</feature>
<dbReference type="InterPro" id="IPR050181">
    <property type="entry name" value="Cold_shock_domain"/>
</dbReference>